<dbReference type="AlphaFoldDB" id="A0A9X9LS27"/>
<name>A0A9X9LS27_GULGU</name>
<organism evidence="1 2">
    <name type="scientific">Gulo gulo</name>
    <name type="common">Wolverine</name>
    <name type="synonym">Gluton</name>
    <dbReference type="NCBI Taxonomy" id="48420"/>
    <lineage>
        <taxon>Eukaryota</taxon>
        <taxon>Metazoa</taxon>
        <taxon>Chordata</taxon>
        <taxon>Craniata</taxon>
        <taxon>Vertebrata</taxon>
        <taxon>Euteleostomi</taxon>
        <taxon>Mammalia</taxon>
        <taxon>Eutheria</taxon>
        <taxon>Laurasiatheria</taxon>
        <taxon>Carnivora</taxon>
        <taxon>Caniformia</taxon>
        <taxon>Musteloidea</taxon>
        <taxon>Mustelidae</taxon>
        <taxon>Guloninae</taxon>
        <taxon>Gulo</taxon>
    </lineage>
</organism>
<reference evidence="1 2" key="1">
    <citation type="submission" date="2018-10" db="EMBL/GenBank/DDBJ databases">
        <authorList>
            <person name="Ekblom R."/>
            <person name="Jareborg N."/>
        </authorList>
    </citation>
    <scope>NUCLEOTIDE SEQUENCE [LARGE SCALE GENOMIC DNA]</scope>
    <source>
        <tissue evidence="1">Muscle</tissue>
    </source>
</reference>
<keyword evidence="2" id="KW-1185">Reference proteome</keyword>
<comment type="caution">
    <text evidence="1">The sequence shown here is derived from an EMBL/GenBank/DDBJ whole genome shotgun (WGS) entry which is preliminary data.</text>
</comment>
<evidence type="ECO:0000313" key="2">
    <source>
        <dbReference type="Proteomes" id="UP000269945"/>
    </source>
</evidence>
<gene>
    <name evidence="1" type="ORF">BN2614_LOCUS7</name>
</gene>
<dbReference type="EMBL" id="CYRY02013884">
    <property type="protein sequence ID" value="VCW84294.1"/>
    <property type="molecule type" value="Genomic_DNA"/>
</dbReference>
<protein>
    <submittedName>
        <fullName evidence="1">Uncharacterized protein</fullName>
    </submittedName>
</protein>
<sequence length="116" mass="12800">RGPRRSPRARSGLDSLSAGVGGVCRRGCFSDLTALQSVCKTLPPSRRDPASLRPASSGDRRRVLVLRGNFPAERPAPCRSKPLRCHRTLSGRSRKELLLFRCSRRRKEAKVCASDS</sequence>
<feature type="non-terminal residue" evidence="1">
    <location>
        <position position="1"/>
    </location>
</feature>
<evidence type="ECO:0000313" key="1">
    <source>
        <dbReference type="EMBL" id="VCW84294.1"/>
    </source>
</evidence>
<proteinExistence type="predicted"/>
<dbReference type="Proteomes" id="UP000269945">
    <property type="component" value="Unassembled WGS sequence"/>
</dbReference>
<accession>A0A9X9LS27</accession>